<keyword evidence="4" id="KW-0560">Oxidoreductase</keyword>
<dbReference type="InterPro" id="IPR036188">
    <property type="entry name" value="FAD/NAD-bd_sf"/>
</dbReference>
<evidence type="ECO:0000256" key="6">
    <source>
        <dbReference type="SAM" id="SignalP"/>
    </source>
</evidence>
<accession>A0A0P7BPA7</accession>
<dbReference type="SUPFAM" id="SSF54373">
    <property type="entry name" value="FAD-linked reductases, C-terminal domain"/>
    <property type="match status" value="1"/>
</dbReference>
<feature type="domain" description="FAD-binding" evidence="7">
    <location>
        <begin position="275"/>
        <end position="500"/>
    </location>
</feature>
<dbReference type="PANTHER" id="PTHR13789:SF236">
    <property type="entry name" value="MONOOXYGENASE, PUTATIVE (AFU_ORTHOLOGUE AFUA_6G12060)-RELATED"/>
    <property type="match status" value="1"/>
</dbReference>
<keyword evidence="6" id="KW-0732">Signal</keyword>
<organism evidence="8 9">
    <name type="scientific">Neonectria ditissima</name>
    <dbReference type="NCBI Taxonomy" id="78410"/>
    <lineage>
        <taxon>Eukaryota</taxon>
        <taxon>Fungi</taxon>
        <taxon>Dikarya</taxon>
        <taxon>Ascomycota</taxon>
        <taxon>Pezizomycotina</taxon>
        <taxon>Sordariomycetes</taxon>
        <taxon>Hypocreomycetidae</taxon>
        <taxon>Hypocreales</taxon>
        <taxon>Nectriaceae</taxon>
        <taxon>Neonectria</taxon>
    </lineage>
</organism>
<proteinExistence type="inferred from homology"/>
<keyword evidence="5" id="KW-0503">Monooxygenase</keyword>
<evidence type="ECO:0000313" key="8">
    <source>
        <dbReference type="EMBL" id="KPM42691.1"/>
    </source>
</evidence>
<comment type="similarity">
    <text evidence="1">Belongs to the paxM FAD-dependent monooxygenase family.</text>
</comment>
<evidence type="ECO:0000313" key="9">
    <source>
        <dbReference type="Proteomes" id="UP000050424"/>
    </source>
</evidence>
<dbReference type="PRINTS" id="PR00420">
    <property type="entry name" value="RNGMNOXGNASE"/>
</dbReference>
<keyword evidence="2" id="KW-0285">Flavoprotein</keyword>
<evidence type="ECO:0000259" key="7">
    <source>
        <dbReference type="Pfam" id="PF01494"/>
    </source>
</evidence>
<feature type="chain" id="PRO_5006136050" description="FAD-binding domain-containing protein" evidence="6">
    <location>
        <begin position="20"/>
        <end position="554"/>
    </location>
</feature>
<evidence type="ECO:0000256" key="3">
    <source>
        <dbReference type="ARBA" id="ARBA00022827"/>
    </source>
</evidence>
<dbReference type="EMBL" id="LKCW01000044">
    <property type="protein sequence ID" value="KPM42691.1"/>
    <property type="molecule type" value="Genomic_DNA"/>
</dbReference>
<evidence type="ECO:0000256" key="4">
    <source>
        <dbReference type="ARBA" id="ARBA00023002"/>
    </source>
</evidence>
<dbReference type="GO" id="GO:0004497">
    <property type="term" value="F:monooxygenase activity"/>
    <property type="evidence" value="ECO:0007669"/>
    <property type="project" value="UniProtKB-KW"/>
</dbReference>
<evidence type="ECO:0000256" key="2">
    <source>
        <dbReference type="ARBA" id="ARBA00022630"/>
    </source>
</evidence>
<sequence length="554" mass="60780">MQFKTQLILAVTAVTGAAAADNIEPREVHVVHIFETLHVAAPNAVVNYSPNKRDLKALFPREDLEDCQDMATDLLKSAPTAGSDLEDWAQSVLLATTTTDPCSLYAPSSLSEELMDYMTEYVEWLVDIQDDAAEFASECSQYVDGEAVASCESAGTVFFTSNNETETVRLEPLVASATAGSGDDDDNAAQSRTVGLTAAIVAAYGDLLDFVPNAGRIFDSWDNGRVGEALLAAGVNRAKALDFYNQDNVLLRSDPWPQGTDLKGVFAGHRGAMHEIVHNYAKELGIEMHFNSKVVQYLDSDVERGVVIAETGKKILGDVVLACDGPKSLARSQLLGLPESRVNSGYAIFRAFFELTDEMLEEPLLAELTKKDEDTTRFWVGEDMHGFIYTWNQGRDCAWVLTHLDDADIKESWSFPAKKEDVYAYLKQAQFPEVWDRVVALTPEDRMVDYKLVWRDALKTWLSPSKRSAVMGDAAHCHLPTSANGACQAVEDAATMAICLEKKNAEENYARLAEDVRSGKAGTLEELSLPAGGNYDSMDLKEEDNKAAALQKVV</sequence>
<dbReference type="PANTHER" id="PTHR13789">
    <property type="entry name" value="MONOOXYGENASE"/>
    <property type="match status" value="1"/>
</dbReference>
<dbReference type="InterPro" id="IPR050493">
    <property type="entry name" value="FAD-dep_Monooxygenase_BioMet"/>
</dbReference>
<evidence type="ECO:0000256" key="1">
    <source>
        <dbReference type="ARBA" id="ARBA00007992"/>
    </source>
</evidence>
<dbReference type="SUPFAM" id="SSF51905">
    <property type="entry name" value="FAD/NAD(P)-binding domain"/>
    <property type="match status" value="1"/>
</dbReference>
<dbReference type="GO" id="GO:0071949">
    <property type="term" value="F:FAD binding"/>
    <property type="evidence" value="ECO:0007669"/>
    <property type="project" value="InterPro"/>
</dbReference>
<protein>
    <recommendedName>
        <fullName evidence="7">FAD-binding domain-containing protein</fullName>
    </recommendedName>
</protein>
<dbReference type="InterPro" id="IPR002938">
    <property type="entry name" value="FAD-bd"/>
</dbReference>
<dbReference type="AlphaFoldDB" id="A0A0P7BPA7"/>
<feature type="signal peptide" evidence="6">
    <location>
        <begin position="1"/>
        <end position="19"/>
    </location>
</feature>
<comment type="caution">
    <text evidence="8">The sequence shown here is derived from an EMBL/GenBank/DDBJ whole genome shotgun (WGS) entry which is preliminary data.</text>
</comment>
<dbReference type="Proteomes" id="UP000050424">
    <property type="component" value="Unassembled WGS sequence"/>
</dbReference>
<dbReference type="Gene3D" id="3.50.50.60">
    <property type="entry name" value="FAD/NAD(P)-binding domain"/>
    <property type="match status" value="1"/>
</dbReference>
<reference evidence="8 9" key="1">
    <citation type="submission" date="2015-09" db="EMBL/GenBank/DDBJ databases">
        <title>Draft genome of a European isolate of the apple canker pathogen Neonectria ditissima.</title>
        <authorList>
            <person name="Gomez-Cortecero A."/>
            <person name="Harrison R.J."/>
            <person name="Armitage A.D."/>
        </authorList>
    </citation>
    <scope>NUCLEOTIDE SEQUENCE [LARGE SCALE GENOMIC DNA]</scope>
    <source>
        <strain evidence="8 9">R09/05</strain>
    </source>
</reference>
<name>A0A0P7BPA7_9HYPO</name>
<dbReference type="STRING" id="78410.A0A0P7BPA7"/>
<dbReference type="OrthoDB" id="16820at2759"/>
<dbReference type="Pfam" id="PF01494">
    <property type="entry name" value="FAD_binding_3"/>
    <property type="match status" value="1"/>
</dbReference>
<evidence type="ECO:0000256" key="5">
    <source>
        <dbReference type="ARBA" id="ARBA00023033"/>
    </source>
</evidence>
<gene>
    <name evidence="8" type="ORF">AK830_g3891</name>
</gene>
<keyword evidence="9" id="KW-1185">Reference proteome</keyword>
<keyword evidence="3" id="KW-0274">FAD</keyword>